<dbReference type="InterPro" id="IPR011009">
    <property type="entry name" value="Kinase-like_dom_sf"/>
</dbReference>
<accession>A0A9W9UJZ8</accession>
<gene>
    <name evidence="1" type="ORF">N7452_003446</name>
</gene>
<sequence length="215" mass="24554">MGSIIGDTQPQVLYFNAIPIRAESVQKLSPKRQVYRFVLDPCQELHGLPAVVIVKGMKEGWHDEFEEEKKNYERFKSLQGLVIPVFFGEGTFNDGPIIILSEVVGKTLYELSFSKATISLDGLRVRLENALESIHLLGAEYLDQQLSNFILCDTGEIMIVDFEQIDFPPDLEVFRESVNYGGVGTLLYYFSNTRERINRMPEDVYQRGPPYMFIG</sequence>
<comment type="caution">
    <text evidence="1">The sequence shown here is derived from an EMBL/GenBank/DDBJ whole genome shotgun (WGS) entry which is preliminary data.</text>
</comment>
<dbReference type="AlphaFoldDB" id="A0A9W9UJZ8"/>
<dbReference type="Proteomes" id="UP001147695">
    <property type="component" value="Unassembled WGS sequence"/>
</dbReference>
<reference evidence="1" key="2">
    <citation type="journal article" date="2023" name="IMA Fungus">
        <title>Comparative genomic study of the Penicillium genus elucidates a diverse pangenome and 15 lateral gene transfer events.</title>
        <authorList>
            <person name="Petersen C."/>
            <person name="Sorensen T."/>
            <person name="Nielsen M.R."/>
            <person name="Sondergaard T.E."/>
            <person name="Sorensen J.L."/>
            <person name="Fitzpatrick D.A."/>
            <person name="Frisvad J.C."/>
            <person name="Nielsen K.L."/>
        </authorList>
    </citation>
    <scope>NUCLEOTIDE SEQUENCE</scope>
    <source>
        <strain evidence="1">IBT 35673</strain>
    </source>
</reference>
<evidence type="ECO:0000313" key="1">
    <source>
        <dbReference type="EMBL" id="KAJ5345442.1"/>
    </source>
</evidence>
<dbReference type="SUPFAM" id="SSF56112">
    <property type="entry name" value="Protein kinase-like (PK-like)"/>
    <property type="match status" value="1"/>
</dbReference>
<reference evidence="1" key="1">
    <citation type="submission" date="2022-12" db="EMBL/GenBank/DDBJ databases">
        <authorList>
            <person name="Petersen C."/>
        </authorList>
    </citation>
    <scope>NUCLEOTIDE SEQUENCE</scope>
    <source>
        <strain evidence="1">IBT 35673</strain>
    </source>
</reference>
<proteinExistence type="predicted"/>
<organism evidence="1 2">
    <name type="scientific">Penicillium brevicompactum</name>
    <dbReference type="NCBI Taxonomy" id="5074"/>
    <lineage>
        <taxon>Eukaryota</taxon>
        <taxon>Fungi</taxon>
        <taxon>Dikarya</taxon>
        <taxon>Ascomycota</taxon>
        <taxon>Pezizomycotina</taxon>
        <taxon>Eurotiomycetes</taxon>
        <taxon>Eurotiomycetidae</taxon>
        <taxon>Eurotiales</taxon>
        <taxon>Aspergillaceae</taxon>
        <taxon>Penicillium</taxon>
    </lineage>
</organism>
<evidence type="ECO:0000313" key="2">
    <source>
        <dbReference type="Proteomes" id="UP001147695"/>
    </source>
</evidence>
<evidence type="ECO:0008006" key="3">
    <source>
        <dbReference type="Google" id="ProtNLM"/>
    </source>
</evidence>
<protein>
    <recommendedName>
        <fullName evidence="3">Protein kinase domain-containing protein</fullName>
    </recommendedName>
</protein>
<name>A0A9W9UJZ8_PENBR</name>
<dbReference type="EMBL" id="JAPZBQ010000002">
    <property type="protein sequence ID" value="KAJ5345442.1"/>
    <property type="molecule type" value="Genomic_DNA"/>
</dbReference>